<evidence type="ECO:0000313" key="5">
    <source>
        <dbReference type="Proteomes" id="UP000648075"/>
    </source>
</evidence>
<dbReference type="Pfam" id="PF01565">
    <property type="entry name" value="FAD_binding_4"/>
    <property type="match status" value="1"/>
</dbReference>
<reference evidence="4" key="2">
    <citation type="submission" date="2020-09" db="EMBL/GenBank/DDBJ databases">
        <authorList>
            <person name="Sun Q."/>
            <person name="Kim S."/>
        </authorList>
    </citation>
    <scope>NUCLEOTIDE SEQUENCE</scope>
    <source>
        <strain evidence="4">KCTC 32255</strain>
    </source>
</reference>
<keyword evidence="1" id="KW-0285">Flavoprotein</keyword>
<feature type="domain" description="FAD-binding PCMH-type" evidence="3">
    <location>
        <begin position="1"/>
        <end position="173"/>
    </location>
</feature>
<dbReference type="PROSITE" id="PS51387">
    <property type="entry name" value="FAD_PCMH"/>
    <property type="match status" value="1"/>
</dbReference>
<organism evidence="4 5">
    <name type="scientific">Novosphingobium colocasiae</name>
    <dbReference type="NCBI Taxonomy" id="1256513"/>
    <lineage>
        <taxon>Bacteria</taxon>
        <taxon>Pseudomonadati</taxon>
        <taxon>Pseudomonadota</taxon>
        <taxon>Alphaproteobacteria</taxon>
        <taxon>Sphingomonadales</taxon>
        <taxon>Sphingomonadaceae</taxon>
        <taxon>Novosphingobium</taxon>
    </lineage>
</organism>
<dbReference type="GO" id="GO:0071949">
    <property type="term" value="F:FAD binding"/>
    <property type="evidence" value="ECO:0007669"/>
    <property type="project" value="InterPro"/>
</dbReference>
<dbReference type="SUPFAM" id="SSF55103">
    <property type="entry name" value="FAD-linked oxidases, C-terminal domain"/>
    <property type="match status" value="1"/>
</dbReference>
<comment type="caution">
    <text evidence="4">The sequence shown here is derived from an EMBL/GenBank/DDBJ whole genome shotgun (WGS) entry which is preliminary data.</text>
</comment>
<reference evidence="4" key="1">
    <citation type="journal article" date="2014" name="Int. J. Syst. Evol. Microbiol.">
        <title>Complete genome sequence of Corynebacterium casei LMG S-19264T (=DSM 44701T), isolated from a smear-ripened cheese.</title>
        <authorList>
            <consortium name="US DOE Joint Genome Institute (JGI-PGF)"/>
            <person name="Walter F."/>
            <person name="Albersmeier A."/>
            <person name="Kalinowski J."/>
            <person name="Ruckert C."/>
        </authorList>
    </citation>
    <scope>NUCLEOTIDE SEQUENCE</scope>
    <source>
        <strain evidence="4">KCTC 32255</strain>
    </source>
</reference>
<dbReference type="GO" id="GO:0003824">
    <property type="term" value="F:catalytic activity"/>
    <property type="evidence" value="ECO:0007669"/>
    <property type="project" value="InterPro"/>
</dbReference>
<accession>A0A918UDB2</accession>
<evidence type="ECO:0000259" key="3">
    <source>
        <dbReference type="PROSITE" id="PS51387"/>
    </source>
</evidence>
<keyword evidence="2" id="KW-0274">FAD</keyword>
<dbReference type="PANTHER" id="PTHR11748:SF103">
    <property type="entry name" value="GLYCOLATE OXIDASE SUBUNIT GLCE"/>
    <property type="match status" value="1"/>
</dbReference>
<dbReference type="InterPro" id="IPR036318">
    <property type="entry name" value="FAD-bd_PCMH-like_sf"/>
</dbReference>
<dbReference type="AlphaFoldDB" id="A0A918UDB2"/>
<evidence type="ECO:0000256" key="1">
    <source>
        <dbReference type="ARBA" id="ARBA00022630"/>
    </source>
</evidence>
<evidence type="ECO:0000313" key="4">
    <source>
        <dbReference type="EMBL" id="GGY91366.1"/>
    </source>
</evidence>
<dbReference type="InterPro" id="IPR016166">
    <property type="entry name" value="FAD-bd_PCMH"/>
</dbReference>
<dbReference type="SUPFAM" id="SSF56176">
    <property type="entry name" value="FAD-binding/transporter-associated domain-like"/>
    <property type="match status" value="1"/>
</dbReference>
<proteinExistence type="predicted"/>
<evidence type="ECO:0000256" key="2">
    <source>
        <dbReference type="ARBA" id="ARBA00022827"/>
    </source>
</evidence>
<dbReference type="Gene3D" id="3.30.465.10">
    <property type="match status" value="1"/>
</dbReference>
<dbReference type="InterPro" id="IPR016169">
    <property type="entry name" value="FAD-bd_PCMH_sub2"/>
</dbReference>
<sequence length="380" mass="38948">MAFLQPRDADDLTEIVRSAASAGEKLELRGGGTKADFGAPRAATVVSVAALSGVIDYDPAELVLTLRPGTPLAEVEALLAAEGQMLAFEPWGAPGATIGGVIAAGVAGSRRITAGSARDHLLGFQAVSGRGESFVAGAKVVKNVTGYDLPKLMAGSWGRIGAMTELTLKALPAPRMTTTMVAEGLGPAAAHALMACALGSNADVSAAAHLARGLTLLRVAGFAPSVEARCASLPGIVSAHCTVRRVADDEAAGLWDEAMTGSGLAGETCWRVHLPPRHAPSLVARLEPLGIDWAMDWGGSRVWIAHAGSSLAVRQAAADLGGEATLVRADAAMRAAVPPFQPRAPGLAALEQRVRLAFDPKGVFATTRFAEDAHADLLPA</sequence>
<dbReference type="EMBL" id="BMZA01000001">
    <property type="protein sequence ID" value="GGY91366.1"/>
    <property type="molecule type" value="Genomic_DNA"/>
</dbReference>
<protein>
    <submittedName>
        <fullName evidence="4">2-hydroxy-acid oxidase</fullName>
    </submittedName>
</protein>
<keyword evidence="5" id="KW-1185">Reference proteome</keyword>
<dbReference type="PANTHER" id="PTHR11748">
    <property type="entry name" value="D-LACTATE DEHYDROGENASE"/>
    <property type="match status" value="1"/>
</dbReference>
<dbReference type="InterPro" id="IPR016164">
    <property type="entry name" value="FAD-linked_Oxase-like_C"/>
</dbReference>
<dbReference type="RefSeq" id="WP_189619277.1">
    <property type="nucleotide sequence ID" value="NZ_BMZA01000001.1"/>
</dbReference>
<name>A0A918UDB2_9SPHN</name>
<gene>
    <name evidence="4" type="primary">glcE</name>
    <name evidence="4" type="ORF">GCM10011614_02550</name>
</gene>
<dbReference type="Proteomes" id="UP000648075">
    <property type="component" value="Unassembled WGS sequence"/>
</dbReference>
<dbReference type="InterPro" id="IPR006094">
    <property type="entry name" value="Oxid_FAD_bind_N"/>
</dbReference>